<feature type="domain" description="HTH araC/xylS-type" evidence="4">
    <location>
        <begin position="15"/>
        <end position="113"/>
    </location>
</feature>
<organism evidence="5">
    <name type="scientific">Vibrio alginolyticus</name>
    <dbReference type="NCBI Taxonomy" id="663"/>
    <lineage>
        <taxon>Bacteria</taxon>
        <taxon>Pseudomonadati</taxon>
        <taxon>Pseudomonadota</taxon>
        <taxon>Gammaproteobacteria</taxon>
        <taxon>Vibrionales</taxon>
        <taxon>Vibrionaceae</taxon>
        <taxon>Vibrio</taxon>
    </lineage>
</organism>
<dbReference type="PROSITE" id="PS01124">
    <property type="entry name" value="HTH_ARAC_FAMILY_2"/>
    <property type="match status" value="1"/>
</dbReference>
<dbReference type="PANTHER" id="PTHR47504">
    <property type="entry name" value="RIGHT ORIGIN-BINDING PROTEIN"/>
    <property type="match status" value="1"/>
</dbReference>
<dbReference type="Gene3D" id="1.10.10.60">
    <property type="entry name" value="Homeodomain-like"/>
    <property type="match status" value="2"/>
</dbReference>
<dbReference type="PRINTS" id="PR00032">
    <property type="entry name" value="HTHARAC"/>
</dbReference>
<keyword evidence="1" id="KW-0805">Transcription regulation</keyword>
<dbReference type="SUPFAM" id="SSF46689">
    <property type="entry name" value="Homeodomain-like"/>
    <property type="match status" value="2"/>
</dbReference>
<dbReference type="InterPro" id="IPR010499">
    <property type="entry name" value="AraC_E-bd"/>
</dbReference>
<dbReference type="InterPro" id="IPR011256">
    <property type="entry name" value="Reg_factor_effector_dom_sf"/>
</dbReference>
<dbReference type="InterPro" id="IPR018060">
    <property type="entry name" value="HTH_AraC"/>
</dbReference>
<dbReference type="InterPro" id="IPR009057">
    <property type="entry name" value="Homeodomain-like_sf"/>
</dbReference>
<accession>A0A1W6U6F6</accession>
<protein>
    <submittedName>
        <fullName evidence="5">Multiple antibiotic resistance protein MarA</fullName>
    </submittedName>
</protein>
<name>A0A1W6U6F6_VIBAL</name>
<dbReference type="InterPro" id="IPR050959">
    <property type="entry name" value="MarA-like"/>
</dbReference>
<dbReference type="GO" id="GO:0043565">
    <property type="term" value="F:sequence-specific DNA binding"/>
    <property type="evidence" value="ECO:0007669"/>
    <property type="project" value="InterPro"/>
</dbReference>
<reference evidence="5" key="1">
    <citation type="submission" date="2016-10" db="EMBL/GenBank/DDBJ databases">
        <title>The High Quality Genome of Vibrio alginolyticus K01M1.</title>
        <authorList>
            <person name="Wendling C."/>
            <person name="Chibani C.M."/>
            <person name="Hertel R."/>
            <person name="Sproer C."/>
            <person name="Bunk B."/>
            <person name="Overmann J."/>
            <person name="Roth O."/>
            <person name="Liesegang H."/>
        </authorList>
    </citation>
    <scope>NUCLEOTIDE SEQUENCE</scope>
    <source>
        <strain evidence="5">K05K4</strain>
    </source>
</reference>
<evidence type="ECO:0000313" key="5">
    <source>
        <dbReference type="EMBL" id="ARP18606.1"/>
    </source>
</evidence>
<dbReference type="PANTHER" id="PTHR47504:SF5">
    <property type="entry name" value="RIGHT ORIGIN-BINDING PROTEIN"/>
    <property type="match status" value="1"/>
</dbReference>
<dbReference type="RefSeq" id="WP_086046804.1">
    <property type="nucleotide sequence ID" value="NZ_CAJDZC010000011.1"/>
</dbReference>
<dbReference type="SMART" id="SM00342">
    <property type="entry name" value="HTH_ARAC"/>
    <property type="match status" value="1"/>
</dbReference>
<dbReference type="Gene3D" id="3.20.80.10">
    <property type="entry name" value="Regulatory factor, effector binding domain"/>
    <property type="match status" value="1"/>
</dbReference>
<dbReference type="Pfam" id="PF12833">
    <property type="entry name" value="HTH_18"/>
    <property type="match status" value="1"/>
</dbReference>
<evidence type="ECO:0000256" key="1">
    <source>
        <dbReference type="ARBA" id="ARBA00023015"/>
    </source>
</evidence>
<dbReference type="SUPFAM" id="SSF55136">
    <property type="entry name" value="Probable bacterial effector-binding domain"/>
    <property type="match status" value="1"/>
</dbReference>
<evidence type="ECO:0000259" key="4">
    <source>
        <dbReference type="PROSITE" id="PS01124"/>
    </source>
</evidence>
<evidence type="ECO:0000256" key="3">
    <source>
        <dbReference type="ARBA" id="ARBA00023163"/>
    </source>
</evidence>
<dbReference type="Pfam" id="PF06445">
    <property type="entry name" value="GyrI-like"/>
    <property type="match status" value="1"/>
</dbReference>
<gene>
    <name evidence="5" type="primary">marA</name>
    <name evidence="5" type="ORF">K05K4_17700</name>
</gene>
<proteinExistence type="predicted"/>
<dbReference type="AlphaFoldDB" id="A0A1W6U6F6"/>
<dbReference type="SMART" id="SM00871">
    <property type="entry name" value="AraC_E_bind"/>
    <property type="match status" value="1"/>
</dbReference>
<evidence type="ECO:0000256" key="2">
    <source>
        <dbReference type="ARBA" id="ARBA00023125"/>
    </source>
</evidence>
<dbReference type="InterPro" id="IPR029442">
    <property type="entry name" value="GyrI-like"/>
</dbReference>
<dbReference type="GO" id="GO:0003700">
    <property type="term" value="F:DNA-binding transcription factor activity"/>
    <property type="evidence" value="ECO:0007669"/>
    <property type="project" value="InterPro"/>
</dbReference>
<keyword evidence="3" id="KW-0804">Transcription</keyword>
<sequence>MKSSAINPHPINRIQSVLDYIHTNLDSTLSVDEISKASCWSRWQLQRVFQQHTGVSVAHYIRELKLSLAAERLIHTSDRSLDIAIEMGFTSEHAFSRAFRNMFSKSPREYRKTQQLSGLRQPLTLRKTPEEEKKHQRFIEVRIETKPAFELAGYHEPIHGLFSATPDFQSKVPSLWSRLYSSENLNNSESTYFGVIDVTQAYSNNQQLEYWAGYECGPTANAPRSTNSFNSGLDLLAVPEQTYAVITHIGKASELASTLEWFILHWLPYSNYHAIDGYELELYPEGYDVDSEQAQMQYWIPVEPNDALSLKPKNRKISSKD</sequence>
<keyword evidence="2" id="KW-0238">DNA-binding</keyword>
<dbReference type="InterPro" id="IPR020449">
    <property type="entry name" value="Tscrpt_reg_AraC-type_HTH"/>
</dbReference>
<dbReference type="EMBL" id="CP017902">
    <property type="protein sequence ID" value="ARP18606.1"/>
    <property type="molecule type" value="Genomic_DNA"/>
</dbReference>